<geneLocation type="plasmid" evidence="2 4">
    <name>plas1</name>
</geneLocation>
<organism evidence="1 3">
    <name type="scientific">Croceicoccus marinus</name>
    <dbReference type="NCBI Taxonomy" id="450378"/>
    <lineage>
        <taxon>Bacteria</taxon>
        <taxon>Pseudomonadati</taxon>
        <taxon>Pseudomonadota</taxon>
        <taxon>Alphaproteobacteria</taxon>
        <taxon>Sphingomonadales</taxon>
        <taxon>Erythrobacteraceae</taxon>
        <taxon>Croceicoccus</taxon>
    </lineage>
</organism>
<dbReference type="EMBL" id="CP060053">
    <property type="protein sequence ID" value="QNE07222.1"/>
    <property type="molecule type" value="Genomic_DNA"/>
</dbReference>
<geneLocation type="plasmid" evidence="1">
    <name>pCME4A9I</name>
</geneLocation>
<evidence type="ECO:0000313" key="1">
    <source>
        <dbReference type="EMBL" id="ARU17755.1"/>
    </source>
</evidence>
<geneLocation type="plasmid" evidence="3">
    <name>pcme4a9i</name>
</geneLocation>
<protein>
    <recommendedName>
        <fullName evidence="5">MarR family transcriptional regulator</fullName>
    </recommendedName>
</protein>
<proteinExistence type="predicted"/>
<reference evidence="1 3" key="1">
    <citation type="submission" date="2017-01" db="EMBL/GenBank/DDBJ databases">
        <title>Complete genome sequence of esterase-producing bacterium Croceicoccus marinus E4A9.</title>
        <authorList>
            <person name="Wu Y.-H."/>
            <person name="Cheng H."/>
            <person name="Xu L."/>
            <person name="Huo Y.-Y."/>
            <person name="Wang C.-S."/>
            <person name="Xu X.-W."/>
        </authorList>
    </citation>
    <scope>NUCLEOTIDE SEQUENCE [LARGE SCALE GENOMIC DNA]</scope>
    <source>
        <strain evidence="1 3">E4A9</strain>
        <plasmid evidence="1">pCME4A9I</plasmid>
        <plasmid evidence="3">Plasmid pcme4a9i</plasmid>
    </source>
</reference>
<dbReference type="EMBL" id="CP019603">
    <property type="protein sequence ID" value="ARU17755.1"/>
    <property type="molecule type" value="Genomic_DNA"/>
</dbReference>
<reference evidence="2 4" key="2">
    <citation type="submission" date="2020-08" db="EMBL/GenBank/DDBJ databases">
        <authorList>
            <person name="Liu G."/>
            <person name="Sun C."/>
        </authorList>
    </citation>
    <scope>NUCLEOTIDE SEQUENCE [LARGE SCALE GENOMIC DNA]</scope>
    <source>
        <strain evidence="2 4">OT19</strain>
        <plasmid evidence="2 4">plas1</plasmid>
    </source>
</reference>
<keyword evidence="3" id="KW-1185">Reference proteome</keyword>
<dbReference type="KEGG" id="cman:A9D14_15425"/>
<dbReference type="AlphaFoldDB" id="A0A1Z1FG98"/>
<dbReference type="Proteomes" id="UP000515297">
    <property type="component" value="Plasmid plas1"/>
</dbReference>
<evidence type="ECO:0000313" key="2">
    <source>
        <dbReference type="EMBL" id="QNE07222.1"/>
    </source>
</evidence>
<dbReference type="OrthoDB" id="8453791at2"/>
<evidence type="ECO:0008006" key="5">
    <source>
        <dbReference type="Google" id="ProtNLM"/>
    </source>
</evidence>
<dbReference type="RefSeq" id="WP_066850665.1">
    <property type="nucleotide sequence ID" value="NZ_CP019603.1"/>
</dbReference>
<evidence type="ECO:0000313" key="3">
    <source>
        <dbReference type="Proteomes" id="UP000195807"/>
    </source>
</evidence>
<keyword evidence="1" id="KW-0614">Plasmid</keyword>
<evidence type="ECO:0000313" key="4">
    <source>
        <dbReference type="Proteomes" id="UP000515297"/>
    </source>
</evidence>
<dbReference type="STRING" id="450378.GCA_001661675_03098"/>
<gene>
    <name evidence="1" type="ORF">A9D14_15425</name>
    <name evidence="2" type="ORF">H4O24_14980</name>
</gene>
<accession>A0A1Z1FG98</accession>
<sequence>MLDEFPDLRLRALANASETYAREAFGAQLYFDPIKPLGLPHFLYDRYALWRGELLDNPTVFIAPHSGGIGGVDEFLKHRDQMRRHIDARLFVLLLDAVPAALRRRLVEKRVAFISPGAQFYVPEAFVDLRETYSSEPGPSSEQVSPTTQVVILAALLGHDVHDASLTQLADRYQVAIMSMSRAFDELEALELARPHRVGRQRRLSLRFGGGDLWRAVEGRLQSPVRKTRYVTGNLPLNEAVLAGESALARYTMLNEPRIECRAAPAAAWKRMARHHGLETAWAYDEHRVEVQTWAYDPQVLSDNEVADRLSLYLSARHDADERVAQAADHLLEPFGW</sequence>
<dbReference type="Proteomes" id="UP000195807">
    <property type="component" value="Plasmid pCME4A9I"/>
</dbReference>
<name>A0A1Z1FG98_9SPHN</name>